<feature type="domain" description="DinB-like" evidence="1">
    <location>
        <begin position="30"/>
        <end position="160"/>
    </location>
</feature>
<dbReference type="Proteomes" id="UP001580407">
    <property type="component" value="Unassembled WGS sequence"/>
</dbReference>
<organism evidence="2 3">
    <name type="scientific">Paenibacillus terreus</name>
    <dbReference type="NCBI Taxonomy" id="1387834"/>
    <lineage>
        <taxon>Bacteria</taxon>
        <taxon>Bacillati</taxon>
        <taxon>Bacillota</taxon>
        <taxon>Bacilli</taxon>
        <taxon>Bacillales</taxon>
        <taxon>Paenibacillaceae</taxon>
        <taxon>Paenibacillus</taxon>
    </lineage>
</organism>
<dbReference type="SUPFAM" id="SSF109854">
    <property type="entry name" value="DinB/YfiT-like putative metalloenzymes"/>
    <property type="match status" value="1"/>
</dbReference>
<dbReference type="Pfam" id="PF12867">
    <property type="entry name" value="DinB_2"/>
    <property type="match status" value="1"/>
</dbReference>
<name>A0ABV5BHY7_9BACL</name>
<evidence type="ECO:0000313" key="3">
    <source>
        <dbReference type="Proteomes" id="UP001580407"/>
    </source>
</evidence>
<sequence length="174" mass="20170">MEANTNESKPFFTNYINQVPEGNIIEILADQIEETLSILRPLDEEQANFRYAVDKWSIKEVVGHLTDNERVWTYRLLRIARGDNLVYPGYEQDQFVKEAQFDHVPFKGLLEELESLRKSTVYMLKGLPAEAWQRQGVLNQDPLTAQQAAYVIAGHEIHHQTILKERYLPGIQNT</sequence>
<dbReference type="Gene3D" id="1.20.120.450">
    <property type="entry name" value="dinb family like domain"/>
    <property type="match status" value="1"/>
</dbReference>
<evidence type="ECO:0000313" key="2">
    <source>
        <dbReference type="EMBL" id="MFB5684459.1"/>
    </source>
</evidence>
<dbReference type="RefSeq" id="WP_375528141.1">
    <property type="nucleotide sequence ID" value="NZ_JBHILM010000041.1"/>
</dbReference>
<comment type="caution">
    <text evidence="2">The sequence shown here is derived from an EMBL/GenBank/DDBJ whole genome shotgun (WGS) entry which is preliminary data.</text>
</comment>
<protein>
    <submittedName>
        <fullName evidence="2">DinB family protein</fullName>
    </submittedName>
</protein>
<keyword evidence="3" id="KW-1185">Reference proteome</keyword>
<dbReference type="InterPro" id="IPR024775">
    <property type="entry name" value="DinB-like"/>
</dbReference>
<gene>
    <name evidence="2" type="ORF">ACE3NQ_26495</name>
</gene>
<evidence type="ECO:0000259" key="1">
    <source>
        <dbReference type="Pfam" id="PF12867"/>
    </source>
</evidence>
<dbReference type="EMBL" id="JBHILM010000041">
    <property type="protein sequence ID" value="MFB5684459.1"/>
    <property type="molecule type" value="Genomic_DNA"/>
</dbReference>
<reference evidence="2 3" key="1">
    <citation type="submission" date="2024-09" db="EMBL/GenBank/DDBJ databases">
        <authorList>
            <person name="Ruan L."/>
        </authorList>
    </citation>
    <scope>NUCLEOTIDE SEQUENCE [LARGE SCALE GENOMIC DNA]</scope>
    <source>
        <strain evidence="2 3">D33</strain>
    </source>
</reference>
<accession>A0ABV5BHY7</accession>
<dbReference type="InterPro" id="IPR034660">
    <property type="entry name" value="DinB/YfiT-like"/>
</dbReference>
<proteinExistence type="predicted"/>